<dbReference type="GO" id="GO:0006865">
    <property type="term" value="P:amino acid transport"/>
    <property type="evidence" value="ECO:0007669"/>
    <property type="project" value="UniProtKB-KW"/>
</dbReference>
<feature type="transmembrane region" description="Helical" evidence="7">
    <location>
        <begin position="109"/>
        <end position="132"/>
    </location>
</feature>
<dbReference type="Proteomes" id="UP000187203">
    <property type="component" value="Unassembled WGS sequence"/>
</dbReference>
<reference evidence="10" key="1">
    <citation type="submission" date="2013-09" db="EMBL/GenBank/DDBJ databases">
        <title>Corchorus olitorius genome sequencing.</title>
        <authorList>
            <person name="Alam M."/>
            <person name="Haque M.S."/>
            <person name="Islam M.S."/>
            <person name="Emdad E.M."/>
            <person name="Islam M.M."/>
            <person name="Ahmed B."/>
            <person name="Halim A."/>
            <person name="Hossen Q.M.M."/>
            <person name="Hossain M.Z."/>
            <person name="Ahmed R."/>
            <person name="Khan M.M."/>
            <person name="Islam R."/>
            <person name="Rashid M.M."/>
            <person name="Khan S.A."/>
            <person name="Rahman M.S."/>
            <person name="Alam M."/>
            <person name="Yahiya A.S."/>
            <person name="Khan M.S."/>
            <person name="Azam M.S."/>
            <person name="Haque T."/>
            <person name="Lashkar M.Z.H."/>
            <person name="Akhand A.I."/>
            <person name="Morshed G."/>
            <person name="Roy S."/>
            <person name="Uddin K.S."/>
            <person name="Rabeya T."/>
            <person name="Hossain A.S."/>
            <person name="Chowdhury A."/>
            <person name="Snigdha A.R."/>
            <person name="Mortoza M.S."/>
            <person name="Matin S.A."/>
            <person name="Hoque S.M.E."/>
            <person name="Islam M.K."/>
            <person name="Roy D.K."/>
            <person name="Haider R."/>
            <person name="Moosa M.M."/>
            <person name="Elias S.M."/>
            <person name="Hasan A.M."/>
            <person name="Jahan S."/>
            <person name="Shafiuddin M."/>
            <person name="Mahmood N."/>
            <person name="Shommy N.S."/>
        </authorList>
    </citation>
    <scope>NUCLEOTIDE SEQUENCE [LARGE SCALE GENOMIC DNA]</scope>
    <source>
        <strain evidence="10">cv. O-4</strain>
    </source>
</reference>
<dbReference type="GO" id="GO:0016020">
    <property type="term" value="C:membrane"/>
    <property type="evidence" value="ECO:0007669"/>
    <property type="project" value="UniProtKB-SubCell"/>
</dbReference>
<dbReference type="EMBL" id="AWUE01022104">
    <property type="protein sequence ID" value="OMO59546.1"/>
    <property type="molecule type" value="Genomic_DNA"/>
</dbReference>
<keyword evidence="6 7" id="KW-0472">Membrane</keyword>
<evidence type="ECO:0000313" key="10">
    <source>
        <dbReference type="Proteomes" id="UP000187203"/>
    </source>
</evidence>
<dbReference type="InterPro" id="IPR013057">
    <property type="entry name" value="AA_transpt_TM"/>
</dbReference>
<dbReference type="PANTHER" id="PTHR46635:SF2">
    <property type="entry name" value="GLYCOSYL TRANSFERASE FAMILY 1 DOMAIN-CONTAINING PROTEIN"/>
    <property type="match status" value="1"/>
</dbReference>
<keyword evidence="2" id="KW-0813">Transport</keyword>
<evidence type="ECO:0000256" key="6">
    <source>
        <dbReference type="ARBA" id="ARBA00023136"/>
    </source>
</evidence>
<evidence type="ECO:0000256" key="3">
    <source>
        <dbReference type="ARBA" id="ARBA00022692"/>
    </source>
</evidence>
<name>A0A1R3GNB2_9ROSI</name>
<keyword evidence="10" id="KW-1185">Reference proteome</keyword>
<dbReference type="Pfam" id="PF01490">
    <property type="entry name" value="Aa_trans"/>
    <property type="match status" value="1"/>
</dbReference>
<evidence type="ECO:0000256" key="5">
    <source>
        <dbReference type="ARBA" id="ARBA00022989"/>
    </source>
</evidence>
<evidence type="ECO:0000256" key="1">
    <source>
        <dbReference type="ARBA" id="ARBA00004370"/>
    </source>
</evidence>
<keyword evidence="4" id="KW-0029">Amino-acid transport</keyword>
<evidence type="ECO:0000256" key="7">
    <source>
        <dbReference type="SAM" id="Phobius"/>
    </source>
</evidence>
<comment type="subcellular location">
    <subcellularLocation>
        <location evidence="1">Membrane</location>
    </subcellularLocation>
</comment>
<dbReference type="STRING" id="93759.A0A1R3GNB2"/>
<evidence type="ECO:0000259" key="8">
    <source>
        <dbReference type="Pfam" id="PF01490"/>
    </source>
</evidence>
<keyword evidence="3 7" id="KW-0812">Transmembrane</keyword>
<gene>
    <name evidence="9" type="ORF">COLO4_34160</name>
</gene>
<dbReference type="PANTHER" id="PTHR46635">
    <property type="entry name" value="GLYCOSYL TRANSFERASE FAMILY 1 PROTEIN"/>
    <property type="match status" value="1"/>
</dbReference>
<evidence type="ECO:0000256" key="4">
    <source>
        <dbReference type="ARBA" id="ARBA00022970"/>
    </source>
</evidence>
<accession>A0A1R3GNB2</accession>
<proteinExistence type="predicted"/>
<evidence type="ECO:0000256" key="2">
    <source>
        <dbReference type="ARBA" id="ARBA00022448"/>
    </source>
</evidence>
<organism evidence="9 10">
    <name type="scientific">Corchorus olitorius</name>
    <dbReference type="NCBI Taxonomy" id="93759"/>
    <lineage>
        <taxon>Eukaryota</taxon>
        <taxon>Viridiplantae</taxon>
        <taxon>Streptophyta</taxon>
        <taxon>Embryophyta</taxon>
        <taxon>Tracheophyta</taxon>
        <taxon>Spermatophyta</taxon>
        <taxon>Magnoliopsida</taxon>
        <taxon>eudicotyledons</taxon>
        <taxon>Gunneridae</taxon>
        <taxon>Pentapetalae</taxon>
        <taxon>rosids</taxon>
        <taxon>malvids</taxon>
        <taxon>Malvales</taxon>
        <taxon>Malvaceae</taxon>
        <taxon>Grewioideae</taxon>
        <taxon>Apeibeae</taxon>
        <taxon>Corchorus</taxon>
    </lineage>
</organism>
<evidence type="ECO:0000313" key="9">
    <source>
        <dbReference type="EMBL" id="OMO59546.1"/>
    </source>
</evidence>
<comment type="caution">
    <text evidence="9">The sequence shown here is derived from an EMBL/GenBank/DDBJ whole genome shotgun (WGS) entry which is preliminary data.</text>
</comment>
<dbReference type="OrthoDB" id="1002350at2759"/>
<dbReference type="AlphaFoldDB" id="A0A1R3GNB2"/>
<protein>
    <submittedName>
        <fullName evidence="9">Amino acid transporter, transmembrane</fullName>
    </submittedName>
</protein>
<feature type="domain" description="Amino acid transporter transmembrane" evidence="8">
    <location>
        <begin position="33"/>
        <end position="185"/>
    </location>
</feature>
<keyword evidence="5 7" id="KW-1133">Transmembrane helix</keyword>
<sequence length="505" mass="56901">MEAHSLLKKQGFDVCSYGTGAHVKQLMVPLNACCVEYISLEGDNLSALFPNAHLSLGGIKLSAPHLFAMTLAVLPTVWLRDLSVLSYISGRRLTSMLYCVTVFQCLSQSVLSLISAGGVVASILVVLCLWWVGLVDTIGFHHKGTTLNLSTLPVAIGLYGYCYYGHSVFPNIYTSMAKPNQFPSVLLACGLMGGKATVFNGHAQLKNVAAEKSSNSVSVVYTMPKKEGSRAATRTATSPIIMPQYMPLAMFQTPAPAPSLPPPAIPGISFILRQFFPTLDYLQAWTYRMCLDSGVMKVENSEGGQIVISSHLKTAFENAFRKMYILPSNLEALPPMPKDDGHWSALNSWVFVDSLDALHTNSSEVNLCLLGSSELENKHCYCRILELLVNVWAYHSMRRMVYMDPQTGFLEEQHPVEHRKEFIWARYFNFMLLKSMDEDLAEAADDEDHVRKNWLWQLLTGEVHWQGIYEREREERYRLKMDKKRKNKEKLFERMKNGYKQRSLG</sequence>